<proteinExistence type="predicted"/>
<evidence type="ECO:0000313" key="2">
    <source>
        <dbReference type="Proteomes" id="UP000033980"/>
    </source>
</evidence>
<sequence length="242" mass="28680">METPEEFLKFIDLIKNKLFYIKDEIVIFDVEDFGKVGHSELEFRSAVNLLKESDLIASERRFQDLEMRTRPPSYKKKLDWLILDDWFIFFMPERLVKERYIIQFHSRDKFFEFYNQICLNSSQTTKPIKERSLSFDKDKSILSISGEQIAIAKKNDKSNAHLVLEYIFDNEEGLSAQNPYSEIADKLFRETTEGTKWMKYYRACNDIQGKITKQTTEKIDNFLIIKTGETGYVQINPNYLPN</sequence>
<dbReference type="Proteomes" id="UP000033980">
    <property type="component" value="Unassembled WGS sequence"/>
</dbReference>
<dbReference type="AlphaFoldDB" id="A0A0G1D225"/>
<comment type="caution">
    <text evidence="1">The sequence shown here is derived from an EMBL/GenBank/DDBJ whole genome shotgun (WGS) entry which is preliminary data.</text>
</comment>
<name>A0A0G1D225_9BACT</name>
<evidence type="ECO:0000313" key="1">
    <source>
        <dbReference type="EMBL" id="KKS91754.1"/>
    </source>
</evidence>
<dbReference type="EMBL" id="LCFK01000061">
    <property type="protein sequence ID" value="KKS91754.1"/>
    <property type="molecule type" value="Genomic_DNA"/>
</dbReference>
<organism evidence="1 2">
    <name type="scientific">Candidatus Collierbacteria bacterium GW2011_GWC2_43_12</name>
    <dbReference type="NCBI Taxonomy" id="1618390"/>
    <lineage>
        <taxon>Bacteria</taxon>
        <taxon>Candidatus Collieribacteriota</taxon>
    </lineage>
</organism>
<gene>
    <name evidence="1" type="ORF">UV68_C0061G0004</name>
</gene>
<accession>A0A0G1D225</accession>
<protein>
    <submittedName>
        <fullName evidence="1">Uncharacterized protein</fullName>
    </submittedName>
</protein>
<reference evidence="1 2" key="1">
    <citation type="journal article" date="2015" name="Nature">
        <title>rRNA introns, odd ribosomes, and small enigmatic genomes across a large radiation of phyla.</title>
        <authorList>
            <person name="Brown C.T."/>
            <person name="Hug L.A."/>
            <person name="Thomas B.C."/>
            <person name="Sharon I."/>
            <person name="Castelle C.J."/>
            <person name="Singh A."/>
            <person name="Wilkins M.J."/>
            <person name="Williams K.H."/>
            <person name="Banfield J.F."/>
        </authorList>
    </citation>
    <scope>NUCLEOTIDE SEQUENCE [LARGE SCALE GENOMIC DNA]</scope>
</reference>